<keyword evidence="2" id="KW-0560">Oxidoreductase</keyword>
<organism evidence="5 6">
    <name type="scientific">Amycolatopsis mediterranei (strain S699)</name>
    <name type="common">Nocardia mediterranei</name>
    <dbReference type="NCBI Taxonomy" id="713604"/>
    <lineage>
        <taxon>Bacteria</taxon>
        <taxon>Bacillati</taxon>
        <taxon>Actinomycetota</taxon>
        <taxon>Actinomycetes</taxon>
        <taxon>Pseudonocardiales</taxon>
        <taxon>Pseudonocardiaceae</taxon>
        <taxon>Amycolatopsis</taxon>
    </lineage>
</organism>
<dbReference type="NCBIfam" id="NF004824">
    <property type="entry name" value="PRK06180.1"/>
    <property type="match status" value="1"/>
</dbReference>
<reference evidence="5 6" key="1">
    <citation type="journal article" date="2011" name="J. Bacteriol.">
        <title>Whole genome sequence of the rifamycin B-producing strain Amycolatopsis mediterranei S699.</title>
        <authorList>
            <person name="Verma M."/>
            <person name="Kaur J."/>
            <person name="Kumar M."/>
            <person name="Kumari K."/>
            <person name="Saxena A."/>
            <person name="Anand S."/>
            <person name="Nigam A."/>
            <person name="Ravi V."/>
            <person name="Raghuvanshi S."/>
            <person name="Khurana P."/>
            <person name="Tyagi A.K."/>
            <person name="Khurana J.P."/>
            <person name="Lal R."/>
        </authorList>
    </citation>
    <scope>NUCLEOTIDE SEQUENCE [LARGE SCALE GENOMIC DNA]</scope>
    <source>
        <strain evidence="5 6">S699</strain>
    </source>
</reference>
<evidence type="ECO:0000313" key="5">
    <source>
        <dbReference type="EMBL" id="AEK42437.1"/>
    </source>
</evidence>
<evidence type="ECO:0000259" key="4">
    <source>
        <dbReference type="SMART" id="SM00822"/>
    </source>
</evidence>
<dbReference type="InterPro" id="IPR051911">
    <property type="entry name" value="SDR_oxidoreductase"/>
</dbReference>
<comment type="similarity">
    <text evidence="1 3">Belongs to the short-chain dehydrogenases/reductases (SDR) family.</text>
</comment>
<name>A0A9R0NXG1_AMYMS</name>
<dbReference type="EMBL" id="CP002896">
    <property type="protein sequence ID" value="AEK42437.1"/>
    <property type="molecule type" value="Genomic_DNA"/>
</dbReference>
<dbReference type="PANTHER" id="PTHR43976:SF16">
    <property type="entry name" value="SHORT-CHAIN DEHYDROGENASE_REDUCTASE FAMILY PROTEIN"/>
    <property type="match status" value="1"/>
</dbReference>
<dbReference type="Pfam" id="PF00106">
    <property type="entry name" value="adh_short"/>
    <property type="match status" value="1"/>
</dbReference>
<proteinExistence type="inferred from homology"/>
<dbReference type="InterPro" id="IPR002347">
    <property type="entry name" value="SDR_fam"/>
</dbReference>
<dbReference type="Proteomes" id="UP000006138">
    <property type="component" value="Chromosome"/>
</dbReference>
<keyword evidence="6" id="KW-1185">Reference proteome</keyword>
<dbReference type="SMART" id="SM00822">
    <property type="entry name" value="PKS_KR"/>
    <property type="match status" value="1"/>
</dbReference>
<dbReference type="InterPro" id="IPR036291">
    <property type="entry name" value="NAD(P)-bd_dom_sf"/>
</dbReference>
<dbReference type="Gene3D" id="3.40.50.720">
    <property type="entry name" value="NAD(P)-binding Rossmann-like Domain"/>
    <property type="match status" value="1"/>
</dbReference>
<dbReference type="PRINTS" id="PR00081">
    <property type="entry name" value="GDHRDH"/>
</dbReference>
<evidence type="ECO:0000256" key="1">
    <source>
        <dbReference type="ARBA" id="ARBA00006484"/>
    </source>
</evidence>
<dbReference type="PANTHER" id="PTHR43976">
    <property type="entry name" value="SHORT CHAIN DEHYDROGENASE"/>
    <property type="match status" value="1"/>
</dbReference>
<evidence type="ECO:0000256" key="3">
    <source>
        <dbReference type="RuleBase" id="RU000363"/>
    </source>
</evidence>
<dbReference type="SUPFAM" id="SSF51735">
    <property type="entry name" value="NAD(P)-binding Rossmann-fold domains"/>
    <property type="match status" value="1"/>
</dbReference>
<accession>A0A9R0NXG1</accession>
<gene>
    <name evidence="5" type="ordered locus">RAM_19755</name>
</gene>
<dbReference type="PRINTS" id="PR00080">
    <property type="entry name" value="SDRFAMILY"/>
</dbReference>
<dbReference type="InterPro" id="IPR020904">
    <property type="entry name" value="Sc_DH/Rdtase_CS"/>
</dbReference>
<evidence type="ECO:0000256" key="2">
    <source>
        <dbReference type="ARBA" id="ARBA00023002"/>
    </source>
</evidence>
<dbReference type="CDD" id="cd05374">
    <property type="entry name" value="17beta-HSD-like_SDR_c"/>
    <property type="match status" value="1"/>
</dbReference>
<dbReference type="GO" id="GO:0016491">
    <property type="term" value="F:oxidoreductase activity"/>
    <property type="evidence" value="ECO:0007669"/>
    <property type="project" value="UniProtKB-KW"/>
</dbReference>
<dbReference type="KEGG" id="amn:RAM_19755"/>
<dbReference type="AlphaFoldDB" id="A0A9R0NXG1"/>
<dbReference type="PROSITE" id="PS00061">
    <property type="entry name" value="ADH_SHORT"/>
    <property type="match status" value="1"/>
</dbReference>
<evidence type="ECO:0000313" key="6">
    <source>
        <dbReference type="Proteomes" id="UP000006138"/>
    </source>
</evidence>
<protein>
    <submittedName>
        <fullName evidence="5">Short-chain dehydrogenase/reductase SDR</fullName>
    </submittedName>
</protein>
<dbReference type="InterPro" id="IPR057326">
    <property type="entry name" value="KR_dom"/>
</dbReference>
<feature type="domain" description="Ketoreductase" evidence="4">
    <location>
        <begin position="8"/>
        <end position="194"/>
    </location>
</feature>
<sequence>MKVATMARHWLITGVSGGLGRALAEEVLGRGDVVVGTLRGEDGLAAFEQLAPGRALALPLDTTDSPEVIADRVAQAVRLAGHIDVLVNNAGYGLLGAVEETGEDELRHQMDTNFFGPLRLIRALLPHLRARGTGHLVNISSIAGVRGQAGLGLYNASKFALEGLSEALMHELKPLGIAVTIVEPGGFRTNWMGKGLRRAEHRLPAYASVDDLAATMRRFDGRQPGDPARGAAAIVAAVEAAEPPLRLPLGADAHQAVRGKLAEVGRELDVWEHVSVSTGFESPVAG</sequence>